<keyword evidence="1" id="KW-0812">Transmembrane</keyword>
<evidence type="ECO:0000313" key="4">
    <source>
        <dbReference type="Proteomes" id="UP000245168"/>
    </source>
</evidence>
<dbReference type="InterPro" id="IPR007349">
    <property type="entry name" value="DUF418"/>
</dbReference>
<organism evidence="3 4">
    <name type="scientific">Marinicauda salina</name>
    <dbReference type="NCBI Taxonomy" id="2135793"/>
    <lineage>
        <taxon>Bacteria</taxon>
        <taxon>Pseudomonadati</taxon>
        <taxon>Pseudomonadota</taxon>
        <taxon>Alphaproteobacteria</taxon>
        <taxon>Maricaulales</taxon>
        <taxon>Maricaulaceae</taxon>
        <taxon>Marinicauda</taxon>
    </lineage>
</organism>
<feature type="transmembrane region" description="Helical" evidence="1">
    <location>
        <begin position="231"/>
        <end position="252"/>
    </location>
</feature>
<feature type="transmembrane region" description="Helical" evidence="1">
    <location>
        <begin position="77"/>
        <end position="105"/>
    </location>
</feature>
<keyword evidence="4" id="KW-1185">Reference proteome</keyword>
<dbReference type="EMBL" id="QEXV01000004">
    <property type="protein sequence ID" value="PWE17074.1"/>
    <property type="molecule type" value="Genomic_DNA"/>
</dbReference>
<protein>
    <recommendedName>
        <fullName evidence="2">DUF418 domain-containing protein</fullName>
    </recommendedName>
</protein>
<feature type="domain" description="DUF418" evidence="2">
    <location>
        <begin position="251"/>
        <end position="412"/>
    </location>
</feature>
<keyword evidence="1" id="KW-1133">Transmembrane helix</keyword>
<keyword evidence="1" id="KW-0472">Membrane</keyword>
<feature type="transmembrane region" description="Helical" evidence="1">
    <location>
        <begin position="303"/>
        <end position="323"/>
    </location>
</feature>
<feature type="transmembrane region" description="Helical" evidence="1">
    <location>
        <begin position="140"/>
        <end position="156"/>
    </location>
</feature>
<evidence type="ECO:0000313" key="3">
    <source>
        <dbReference type="EMBL" id="PWE17074.1"/>
    </source>
</evidence>
<dbReference type="PANTHER" id="PTHR30590">
    <property type="entry name" value="INNER MEMBRANE PROTEIN"/>
    <property type="match status" value="1"/>
</dbReference>
<reference evidence="4" key="1">
    <citation type="submission" date="2018-05" db="EMBL/GenBank/DDBJ databases">
        <authorList>
            <person name="Liu B.-T."/>
        </authorList>
    </citation>
    <scope>NUCLEOTIDE SEQUENCE [LARGE SCALE GENOMIC DNA]</scope>
    <source>
        <strain evidence="4">WD6-1</strain>
    </source>
</reference>
<sequence>MRDASVVSSHRSGEGGHLMSTTIAPVSAAARFESLDALRGVAVLGILMMNVQAFLMHPNAYQYPPAHMDLSGANETVWFLSHVFFEMKFITIFSALFGAGIVLMVGEASDAPLGLHYRRMIWLLGFGLVHAYAFWYGDILVSYAAVGMVAVLFRAMPASKLILWGAFWIAVTGLLMLVFFGAFALSPETLDPVETGMAPSAEDLAHWVAAYQAGFWARLPGNAVFALFGELFSLTLLAGRLVGVMFVGMALFKTGFLTLQWRARAYAAGAAIGLGIGLPLVWFGGRHAVASQFALDEMWVHMATNYFGSLAVAFGYAALIMLVCKPGWLRLARLPFAAAGRMAFTNYLTQTLIMTFIAVGGIGLGYYGRVERIDQVKIVLAVWIVQLVVSTLWLRFFRFGPFEWAWRSLSYGRVQPFLRDDAERSG</sequence>
<evidence type="ECO:0000256" key="1">
    <source>
        <dbReference type="SAM" id="Phobius"/>
    </source>
</evidence>
<dbReference type="InterPro" id="IPR052529">
    <property type="entry name" value="Bact_Transport_Assoc"/>
</dbReference>
<feature type="transmembrane region" description="Helical" evidence="1">
    <location>
        <begin position="344"/>
        <end position="366"/>
    </location>
</feature>
<proteinExistence type="predicted"/>
<dbReference type="PANTHER" id="PTHR30590:SF2">
    <property type="entry name" value="INNER MEMBRANE PROTEIN"/>
    <property type="match status" value="1"/>
</dbReference>
<feature type="transmembrane region" description="Helical" evidence="1">
    <location>
        <begin position="378"/>
        <end position="397"/>
    </location>
</feature>
<accession>A0A2U2BSU2</accession>
<dbReference type="Pfam" id="PF04235">
    <property type="entry name" value="DUF418"/>
    <property type="match status" value="1"/>
</dbReference>
<name>A0A2U2BSU2_9PROT</name>
<dbReference type="AlphaFoldDB" id="A0A2U2BSU2"/>
<comment type="caution">
    <text evidence="3">The sequence shown here is derived from an EMBL/GenBank/DDBJ whole genome shotgun (WGS) entry which is preliminary data.</text>
</comment>
<gene>
    <name evidence="3" type="ORF">DDZ18_10255</name>
</gene>
<feature type="transmembrane region" description="Helical" evidence="1">
    <location>
        <begin position="163"/>
        <end position="185"/>
    </location>
</feature>
<evidence type="ECO:0000259" key="2">
    <source>
        <dbReference type="Pfam" id="PF04235"/>
    </source>
</evidence>
<dbReference type="Proteomes" id="UP000245168">
    <property type="component" value="Unassembled WGS sequence"/>
</dbReference>
<feature type="transmembrane region" description="Helical" evidence="1">
    <location>
        <begin position="264"/>
        <end position="283"/>
    </location>
</feature>